<protein>
    <submittedName>
        <fullName evidence="2">Uncharacterized protein</fullName>
    </submittedName>
</protein>
<comment type="caution">
    <text evidence="2">The sequence shown here is derived from an EMBL/GenBank/DDBJ whole genome shotgun (WGS) entry which is preliminary data.</text>
</comment>
<feature type="region of interest" description="Disordered" evidence="1">
    <location>
        <begin position="30"/>
        <end position="60"/>
    </location>
</feature>
<accession>A0AAE1QZB9</accession>
<sequence>MIGGEDDREEFYFENELVSENVAFLKNTEEYGKDEQEQPTNATAKLSVSSGTPLANKSKRAKQYHVGEMATLLRGGMDHLASAINRLSTLPPIPESEIWKMINDKDLEQTIITRVITSNISFSFTNAQGVCP</sequence>
<proteinExistence type="predicted"/>
<dbReference type="AlphaFoldDB" id="A0AAE1QZB9"/>
<organism evidence="2 3">
    <name type="scientific">Anisodus tanguticus</name>
    <dbReference type="NCBI Taxonomy" id="243964"/>
    <lineage>
        <taxon>Eukaryota</taxon>
        <taxon>Viridiplantae</taxon>
        <taxon>Streptophyta</taxon>
        <taxon>Embryophyta</taxon>
        <taxon>Tracheophyta</taxon>
        <taxon>Spermatophyta</taxon>
        <taxon>Magnoliopsida</taxon>
        <taxon>eudicotyledons</taxon>
        <taxon>Gunneridae</taxon>
        <taxon>Pentapetalae</taxon>
        <taxon>asterids</taxon>
        <taxon>lamiids</taxon>
        <taxon>Solanales</taxon>
        <taxon>Solanaceae</taxon>
        <taxon>Solanoideae</taxon>
        <taxon>Hyoscyameae</taxon>
        <taxon>Anisodus</taxon>
    </lineage>
</organism>
<evidence type="ECO:0000313" key="2">
    <source>
        <dbReference type="EMBL" id="KAK4342435.1"/>
    </source>
</evidence>
<gene>
    <name evidence="2" type="ORF">RND71_038251</name>
</gene>
<evidence type="ECO:0000313" key="3">
    <source>
        <dbReference type="Proteomes" id="UP001291623"/>
    </source>
</evidence>
<keyword evidence="3" id="KW-1185">Reference proteome</keyword>
<evidence type="ECO:0000256" key="1">
    <source>
        <dbReference type="SAM" id="MobiDB-lite"/>
    </source>
</evidence>
<dbReference type="Proteomes" id="UP001291623">
    <property type="component" value="Unassembled WGS sequence"/>
</dbReference>
<name>A0AAE1QZB9_9SOLA</name>
<reference evidence="2" key="1">
    <citation type="submission" date="2023-12" db="EMBL/GenBank/DDBJ databases">
        <title>Genome assembly of Anisodus tanguticus.</title>
        <authorList>
            <person name="Wang Y.-J."/>
        </authorList>
    </citation>
    <scope>NUCLEOTIDE SEQUENCE</scope>
    <source>
        <strain evidence="2">KB-2021</strain>
        <tissue evidence="2">Leaf</tissue>
    </source>
</reference>
<dbReference type="EMBL" id="JAVYJV010000021">
    <property type="protein sequence ID" value="KAK4342435.1"/>
    <property type="molecule type" value="Genomic_DNA"/>
</dbReference>
<feature type="compositionally biased region" description="Polar residues" evidence="1">
    <location>
        <begin position="38"/>
        <end position="55"/>
    </location>
</feature>